<evidence type="ECO:0000313" key="2">
    <source>
        <dbReference type="Proteomes" id="UP001140066"/>
    </source>
</evidence>
<keyword evidence="2" id="KW-1185">Reference proteome</keyword>
<accession>A0ACC1KDH0</accession>
<organism evidence="1 2">
    <name type="scientific">Coemansia linderi</name>
    <dbReference type="NCBI Taxonomy" id="2663919"/>
    <lineage>
        <taxon>Eukaryota</taxon>
        <taxon>Fungi</taxon>
        <taxon>Fungi incertae sedis</taxon>
        <taxon>Zoopagomycota</taxon>
        <taxon>Kickxellomycotina</taxon>
        <taxon>Kickxellomycetes</taxon>
        <taxon>Kickxellales</taxon>
        <taxon>Kickxellaceae</taxon>
        <taxon>Coemansia</taxon>
    </lineage>
</organism>
<proteinExistence type="predicted"/>
<dbReference type="EMBL" id="JANBUK010001004">
    <property type="protein sequence ID" value="KAJ2787094.1"/>
    <property type="molecule type" value="Genomic_DNA"/>
</dbReference>
<name>A0ACC1KDH0_9FUNG</name>
<protein>
    <submittedName>
        <fullName evidence="1">Uncharacterized protein</fullName>
    </submittedName>
</protein>
<reference evidence="1" key="1">
    <citation type="submission" date="2022-07" db="EMBL/GenBank/DDBJ databases">
        <title>Phylogenomic reconstructions and comparative analyses of Kickxellomycotina fungi.</title>
        <authorList>
            <person name="Reynolds N.K."/>
            <person name="Stajich J.E."/>
            <person name="Barry K."/>
            <person name="Grigoriev I.V."/>
            <person name="Crous P."/>
            <person name="Smith M.E."/>
        </authorList>
    </citation>
    <scope>NUCLEOTIDE SEQUENCE</scope>
    <source>
        <strain evidence="1">BCRC 34191</strain>
    </source>
</reference>
<sequence length="211" mass="22102">MRYEVFLVALAALFTLVVAADTSSGMSTAHPSTSSANNAVPFDNLAQNLPEAFSALEDQFSDLEFRSMLTSQLNNPHAVEMFQSLIHDPSAVNSISSLLGDPKIQSSLSVQFVEQYLSPTGTHAGSALGSATHSVEAFGDFTSFSEKAGIESAMGAAKHSMSIKNNGAVTRPHSLVLGCLLTILFGAIAPVCESTDGDGQGSDWPLYGQVG</sequence>
<dbReference type="Proteomes" id="UP001140066">
    <property type="component" value="Unassembled WGS sequence"/>
</dbReference>
<gene>
    <name evidence="1" type="ORF">GGI18_003174</name>
</gene>
<evidence type="ECO:0000313" key="1">
    <source>
        <dbReference type="EMBL" id="KAJ2787094.1"/>
    </source>
</evidence>
<comment type="caution">
    <text evidence="1">The sequence shown here is derived from an EMBL/GenBank/DDBJ whole genome shotgun (WGS) entry which is preliminary data.</text>
</comment>